<accession>A0AAV1TLE6</accession>
<dbReference type="PROSITE" id="PS50013">
    <property type="entry name" value="CHROMO_2"/>
    <property type="match status" value="1"/>
</dbReference>
<dbReference type="InterPro" id="IPR000953">
    <property type="entry name" value="Chromo/chromo_shadow_dom"/>
</dbReference>
<evidence type="ECO:0000313" key="4">
    <source>
        <dbReference type="EMBL" id="CAK7921468.1"/>
    </source>
</evidence>
<dbReference type="SUPFAM" id="SSF54160">
    <property type="entry name" value="Chromo domain-like"/>
    <property type="match status" value="1"/>
</dbReference>
<evidence type="ECO:0000256" key="1">
    <source>
        <dbReference type="SAM" id="MobiDB-lite"/>
    </source>
</evidence>
<dbReference type="Proteomes" id="UP001162060">
    <property type="component" value="Unassembled WGS sequence"/>
</dbReference>
<dbReference type="InterPro" id="IPR016197">
    <property type="entry name" value="Chromo-like_dom_sf"/>
</dbReference>
<name>A0AAV1TLE6_9STRA</name>
<gene>
    <name evidence="3" type="ORF">PM001_LOCUS7155</name>
    <name evidence="4" type="ORF">PM001_LOCUS7157</name>
</gene>
<dbReference type="AlphaFoldDB" id="A0AAV1TLE6"/>
<organism evidence="3 5">
    <name type="scientific">Peronospora matthiolae</name>
    <dbReference type="NCBI Taxonomy" id="2874970"/>
    <lineage>
        <taxon>Eukaryota</taxon>
        <taxon>Sar</taxon>
        <taxon>Stramenopiles</taxon>
        <taxon>Oomycota</taxon>
        <taxon>Peronosporomycetes</taxon>
        <taxon>Peronosporales</taxon>
        <taxon>Peronosporaceae</taxon>
        <taxon>Peronospora</taxon>
    </lineage>
</organism>
<dbReference type="CDD" id="cd00024">
    <property type="entry name" value="CD_CSD"/>
    <property type="match status" value="1"/>
</dbReference>
<evidence type="ECO:0000313" key="3">
    <source>
        <dbReference type="EMBL" id="CAK7921464.1"/>
    </source>
</evidence>
<proteinExistence type="predicted"/>
<dbReference type="InterPro" id="IPR023780">
    <property type="entry name" value="Chromo_domain"/>
</dbReference>
<evidence type="ECO:0000313" key="5">
    <source>
        <dbReference type="Proteomes" id="UP001162060"/>
    </source>
</evidence>
<dbReference type="Pfam" id="PF00385">
    <property type="entry name" value="Chromo"/>
    <property type="match status" value="1"/>
</dbReference>
<protein>
    <recommendedName>
        <fullName evidence="2">Chromo domain-containing protein</fullName>
    </recommendedName>
</protein>
<dbReference type="EMBL" id="CAKLBY020000058">
    <property type="protein sequence ID" value="CAK7921464.1"/>
    <property type="molecule type" value="Genomic_DNA"/>
</dbReference>
<feature type="region of interest" description="Disordered" evidence="1">
    <location>
        <begin position="25"/>
        <end position="57"/>
    </location>
</feature>
<comment type="caution">
    <text evidence="3">The sequence shown here is derived from an EMBL/GenBank/DDBJ whole genome shotgun (WGS) entry which is preliminary data.</text>
</comment>
<evidence type="ECO:0000259" key="2">
    <source>
        <dbReference type="PROSITE" id="PS50013"/>
    </source>
</evidence>
<reference evidence="3" key="1">
    <citation type="submission" date="2024-01" db="EMBL/GenBank/DDBJ databases">
        <authorList>
            <person name="Webb A."/>
        </authorList>
    </citation>
    <scope>NUCLEOTIDE SEQUENCE</scope>
    <source>
        <strain evidence="3">Pm1</strain>
    </source>
</reference>
<feature type="domain" description="Chromo" evidence="2">
    <location>
        <begin position="159"/>
        <end position="195"/>
    </location>
</feature>
<dbReference type="Gene3D" id="2.40.50.40">
    <property type="match status" value="1"/>
</dbReference>
<sequence>MRTYSTFYVGRLLPYYQCEPFSRGEEHLRGQGPKIPSSGPVSKSQYGRLAKRPDHAVKQCPDKLQLARREENEPNVHSQIARAKTRHDRLNDLELRNCIYPLQGHEAHNAVRVHEPGHLATVPLDGSTLEHQLDPTVEPDQAFPPPPHPLVDSSGGQRFLVERILNYRDVNGVRASYLVRWRGYPPAWDSWETRG</sequence>
<dbReference type="EMBL" id="CAKLBY020000058">
    <property type="protein sequence ID" value="CAK7921468.1"/>
    <property type="molecule type" value="Genomic_DNA"/>
</dbReference>